<organism evidence="3 4">
    <name type="scientific">Legionella impletisoli</name>
    <dbReference type="NCBI Taxonomy" id="343510"/>
    <lineage>
        <taxon>Bacteria</taxon>
        <taxon>Pseudomonadati</taxon>
        <taxon>Pseudomonadota</taxon>
        <taxon>Gammaproteobacteria</taxon>
        <taxon>Legionellales</taxon>
        <taxon>Legionellaceae</taxon>
        <taxon>Legionella</taxon>
    </lineage>
</organism>
<dbReference type="Proteomes" id="UP000630149">
    <property type="component" value="Unassembled WGS sequence"/>
</dbReference>
<evidence type="ECO:0000259" key="2">
    <source>
        <dbReference type="Pfam" id="PF14090"/>
    </source>
</evidence>
<name>A0A917JTU6_9GAMM</name>
<comment type="caution">
    <text evidence="3">The sequence shown here is derived from an EMBL/GenBank/DDBJ whole genome shotgun (WGS) entry which is preliminary data.</text>
</comment>
<dbReference type="EMBL" id="BMOB01000005">
    <property type="protein sequence ID" value="GGI86567.1"/>
    <property type="molecule type" value="Genomic_DNA"/>
</dbReference>
<reference evidence="3" key="2">
    <citation type="submission" date="2020-09" db="EMBL/GenBank/DDBJ databases">
        <authorList>
            <person name="Sun Q."/>
            <person name="Ohkuma M."/>
        </authorList>
    </citation>
    <scope>NUCLEOTIDE SEQUENCE</scope>
    <source>
        <strain evidence="3">JCM 13919</strain>
    </source>
</reference>
<feature type="compositionally biased region" description="Polar residues" evidence="1">
    <location>
        <begin position="12"/>
        <end position="24"/>
    </location>
</feature>
<protein>
    <recommendedName>
        <fullName evidence="2">Winged helix-turn-helix domain-containing protein</fullName>
    </recommendedName>
</protein>
<dbReference type="AlphaFoldDB" id="A0A917JTU6"/>
<dbReference type="Pfam" id="PF14090">
    <property type="entry name" value="HTH_39"/>
    <property type="match status" value="1"/>
</dbReference>
<sequence>MKQKNRLAKLGNSKNSRPYNNSHQSQRKRILEHFEKCPKLSTLQARNEYDVLHPGGRNIELRKKGCDIQTHWIYEPNSNGINHRIGLHVYKGKNGGNYV</sequence>
<dbReference type="InterPro" id="IPR055245">
    <property type="entry name" value="HTH_proteobacteria"/>
</dbReference>
<accession>A0A917JTU6</accession>
<feature type="region of interest" description="Disordered" evidence="1">
    <location>
        <begin position="1"/>
        <end position="27"/>
    </location>
</feature>
<evidence type="ECO:0000256" key="1">
    <source>
        <dbReference type="SAM" id="MobiDB-lite"/>
    </source>
</evidence>
<evidence type="ECO:0000313" key="4">
    <source>
        <dbReference type="Proteomes" id="UP000630149"/>
    </source>
</evidence>
<feature type="domain" description="Winged helix-turn-helix" evidence="2">
    <location>
        <begin position="25"/>
        <end position="86"/>
    </location>
</feature>
<gene>
    <name evidence="3" type="ORF">GCM10007966_14020</name>
</gene>
<proteinExistence type="predicted"/>
<dbReference type="RefSeq" id="WP_131776813.1">
    <property type="nucleotide sequence ID" value="NZ_BMOB01000005.1"/>
</dbReference>
<reference evidence="3" key="1">
    <citation type="journal article" date="2014" name="Int. J. Syst. Evol. Microbiol.">
        <title>Complete genome sequence of Corynebacterium casei LMG S-19264T (=DSM 44701T), isolated from a smear-ripened cheese.</title>
        <authorList>
            <consortium name="US DOE Joint Genome Institute (JGI-PGF)"/>
            <person name="Walter F."/>
            <person name="Albersmeier A."/>
            <person name="Kalinowski J."/>
            <person name="Ruckert C."/>
        </authorList>
    </citation>
    <scope>NUCLEOTIDE SEQUENCE</scope>
    <source>
        <strain evidence="3">JCM 13919</strain>
    </source>
</reference>
<evidence type="ECO:0000313" key="3">
    <source>
        <dbReference type="EMBL" id="GGI86567.1"/>
    </source>
</evidence>
<dbReference type="OrthoDB" id="6387921at2"/>
<keyword evidence="4" id="KW-1185">Reference proteome</keyword>